<organism evidence="4 7">
    <name type="scientific">Solanum pennellii</name>
    <name type="common">Tomato</name>
    <name type="synonym">Lycopersicon pennellii</name>
    <dbReference type="NCBI Taxonomy" id="28526"/>
    <lineage>
        <taxon>Eukaryota</taxon>
        <taxon>Viridiplantae</taxon>
        <taxon>Streptophyta</taxon>
        <taxon>Embryophyta</taxon>
        <taxon>Tracheophyta</taxon>
        <taxon>Spermatophyta</taxon>
        <taxon>Magnoliopsida</taxon>
        <taxon>eudicotyledons</taxon>
        <taxon>Gunneridae</taxon>
        <taxon>Pentapetalae</taxon>
        <taxon>asterids</taxon>
        <taxon>lamiids</taxon>
        <taxon>Solanales</taxon>
        <taxon>Solanaceae</taxon>
        <taxon>Solanoideae</taxon>
        <taxon>Solaneae</taxon>
        <taxon>Solanum</taxon>
        <taxon>Solanum subgen. Lycopersicon</taxon>
    </lineage>
</organism>
<dbReference type="InterPro" id="IPR005162">
    <property type="entry name" value="Retrotrans_gag_dom"/>
</dbReference>
<name>A0ABM1V8S7_SOLPN</name>
<dbReference type="RefSeq" id="XP_027770356.1">
    <property type="nucleotide sequence ID" value="XM_027914555.1"/>
</dbReference>
<protein>
    <submittedName>
        <fullName evidence="5">Uncharacterized protein LOC114075956</fullName>
    </submittedName>
    <submittedName>
        <fullName evidence="6">Uncharacterized protein LOC114076090</fullName>
    </submittedName>
    <submittedName>
        <fullName evidence="7">Uncharacterized protein LOC114076803</fullName>
    </submittedName>
</protein>
<dbReference type="Pfam" id="PF14244">
    <property type="entry name" value="Retrotran_gag_3"/>
    <property type="match status" value="1"/>
</dbReference>
<dbReference type="Pfam" id="PF03732">
    <property type="entry name" value="Retrotrans_gag"/>
    <property type="match status" value="1"/>
</dbReference>
<dbReference type="InterPro" id="IPR029472">
    <property type="entry name" value="Copia-like_N"/>
</dbReference>
<evidence type="ECO:0000313" key="6">
    <source>
        <dbReference type="RefSeq" id="XP_027770356.1"/>
    </source>
</evidence>
<evidence type="ECO:0000313" key="4">
    <source>
        <dbReference type="Proteomes" id="UP000694930"/>
    </source>
</evidence>
<evidence type="ECO:0000313" key="7">
    <source>
        <dbReference type="RefSeq" id="XP_027772145.1"/>
    </source>
</evidence>
<feature type="region of interest" description="Disordered" evidence="1">
    <location>
        <begin position="259"/>
        <end position="281"/>
    </location>
</feature>
<dbReference type="GeneID" id="114076803"/>
<feature type="compositionally biased region" description="Low complexity" evidence="1">
    <location>
        <begin position="261"/>
        <end position="281"/>
    </location>
</feature>
<dbReference type="Proteomes" id="UP000694930">
    <property type="component" value="Chromosome 4"/>
</dbReference>
<gene>
    <name evidence="7" type="primary">LOC114076803</name>
    <name evidence="5" type="synonym">LOC114075956</name>
    <name evidence="6" type="synonym">LOC114076090</name>
</gene>
<dbReference type="RefSeq" id="XP_027769940.1">
    <property type="nucleotide sequence ID" value="XM_027914139.1"/>
</dbReference>
<dbReference type="Proteomes" id="UP000694930">
    <property type="component" value="Chromosome 2"/>
</dbReference>
<dbReference type="PANTHER" id="PTHR37610:SF86">
    <property type="entry name" value="RETROTRANSPOSON COPIA-LIKE N-TERMINAL DOMAIN-CONTAINING PROTEIN"/>
    <property type="match status" value="1"/>
</dbReference>
<feature type="region of interest" description="Disordered" evidence="1">
    <location>
        <begin position="1"/>
        <end position="25"/>
    </location>
</feature>
<proteinExistence type="predicted"/>
<reference evidence="5 6" key="2">
    <citation type="submission" date="2025-05" db="UniProtKB">
        <authorList>
            <consortium name="RefSeq"/>
        </authorList>
    </citation>
    <scope>IDENTIFICATION</scope>
</reference>
<feature type="domain" description="Retrotransposon gag" evidence="2">
    <location>
        <begin position="126"/>
        <end position="181"/>
    </location>
</feature>
<accession>A0ABM1V8S7</accession>
<evidence type="ECO:0000313" key="5">
    <source>
        <dbReference type="RefSeq" id="XP_027769940.1"/>
    </source>
</evidence>
<evidence type="ECO:0000256" key="1">
    <source>
        <dbReference type="SAM" id="MobiDB-lite"/>
    </source>
</evidence>
<feature type="domain" description="Retrotransposon Copia-like N-terminal" evidence="3">
    <location>
        <begin position="39"/>
        <end position="84"/>
    </location>
</feature>
<evidence type="ECO:0000259" key="3">
    <source>
        <dbReference type="Pfam" id="PF14244"/>
    </source>
</evidence>
<keyword evidence="4" id="KW-1185">Reference proteome</keyword>
<dbReference type="RefSeq" id="XP_027772145.1">
    <property type="nucleotide sequence ID" value="XM_027916344.1"/>
</dbReference>
<reference evidence="4" key="1">
    <citation type="journal article" date="2014" name="Nat. Genet.">
        <title>The genome of the stress-tolerant wild tomato species Solanum pennellii.</title>
        <authorList>
            <person name="Bolger A."/>
            <person name="Scossa F."/>
            <person name="Bolger M.E."/>
            <person name="Lanz C."/>
            <person name="Maumus F."/>
            <person name="Tohge T."/>
            <person name="Quesneville H."/>
            <person name="Alseekh S."/>
            <person name="Sorensen I."/>
            <person name="Lichtenstein G."/>
            <person name="Fich E.A."/>
            <person name="Conte M."/>
            <person name="Keller H."/>
            <person name="Schneeberger K."/>
            <person name="Schwacke R."/>
            <person name="Ofner I."/>
            <person name="Vrebalov J."/>
            <person name="Xu Y."/>
            <person name="Osorio S."/>
            <person name="Aflitos S.A."/>
            <person name="Schijlen E."/>
            <person name="Jimenez-Gomez J.M."/>
            <person name="Ryngajllo M."/>
            <person name="Kimura S."/>
            <person name="Kumar R."/>
            <person name="Koenig D."/>
            <person name="Headland L.R."/>
            <person name="Maloof J.N."/>
            <person name="Sinha N."/>
            <person name="van Ham R.C."/>
            <person name="Lankhorst R.K."/>
            <person name="Mao L."/>
            <person name="Vogel A."/>
            <person name="Arsova B."/>
            <person name="Panstruga R."/>
            <person name="Fei Z."/>
            <person name="Rose J.K."/>
            <person name="Zamir D."/>
            <person name="Carrari F."/>
            <person name="Giovannoni J.J."/>
            <person name="Weigel D."/>
            <person name="Usadel B."/>
            <person name="Fernie A.R."/>
        </authorList>
    </citation>
    <scope>NUCLEOTIDE SEQUENCE [LARGE SCALE GENOMIC DNA]</scope>
</reference>
<dbReference type="PANTHER" id="PTHR37610">
    <property type="entry name" value="CCHC-TYPE DOMAIN-CONTAINING PROTEIN"/>
    <property type="match status" value="1"/>
</dbReference>
<evidence type="ECO:0000259" key="2">
    <source>
        <dbReference type="Pfam" id="PF03732"/>
    </source>
</evidence>
<sequence length="434" mass="47512">MAVNSSSERETAGNGGAGSGTTSTTSFPAIDHNHPLYLQHTDTAGSSLISLQLTGSENYALWSRSFRIGLIGRSKLGFVDGRFPKSRFEPELHDLWEKCNAVVLSWIMNAVRPGLISSVVYASDARKVWMDLKERFDTVNGSRIFHLHREIHTLIQGTLSIADYHSRLRDLWDEYDSLMPCPSCPCPESKKFGEHCEYQRLLQFLMGLNESYSQPRSQILMMSPIPTLNKAYALLVDQEIQRNLSVGSSSSGVIEGTTLYSNRNGASTSRSSTGSLYSGSTSNSYSDNATHGYSSQSGGYSGGASSSSFGNKSRKFLLQCEHCGCRGHTKDQCYKIVGYPADFKSKRKPLKPGVYANQAEHVYSNDSEVRGNTTQSAGVTNANSQSGAFFTPDQYKQILQMLTTHGHDSTAQSSVNVAAVNDAGPLHWSGEGDW</sequence>